<organism evidence="2 3">
    <name type="scientific">Cymbomonas tetramitiformis</name>
    <dbReference type="NCBI Taxonomy" id="36881"/>
    <lineage>
        <taxon>Eukaryota</taxon>
        <taxon>Viridiplantae</taxon>
        <taxon>Chlorophyta</taxon>
        <taxon>Pyramimonadophyceae</taxon>
        <taxon>Pyramimonadales</taxon>
        <taxon>Pyramimonadaceae</taxon>
        <taxon>Cymbomonas</taxon>
    </lineage>
</organism>
<sequence length="364" mass="39561">MRQRQAERLGWVLSLQVWEDMRELSLMVTVGGEDLGTPSDLRCPFFACGHAEVVGRDEVTIGEPEVSSLVVSNAFLFATEGRNDFMGHLAYSPNHFPDVAVLDAQEPNQHALFDTGTARPMSDAHLGGDMMAPRMAAREAEESKVVLGRTTWERLYMEVNVGKEEEAHDDGDEGEDKEANTRQFHSVEGEVDPAALNPTASGGAGEAERTASRRSEIIENVWQEAENLQVGEGQGLGSDEASRLHGNIRRLISFRGRVPRLLAVPGPGQHVLFDVTTAWPMMDAHLGAAMMALGAAVRRVADAHLGAAMMTSRVAARKVGESKMATYGDVRPHQLIPFGVEAYVGLGPGAVASLKKRNRRIRTS</sequence>
<gene>
    <name evidence="2" type="ORF">CYMTET_38746</name>
</gene>
<feature type="region of interest" description="Disordered" evidence="1">
    <location>
        <begin position="162"/>
        <end position="181"/>
    </location>
</feature>
<dbReference type="Proteomes" id="UP001190700">
    <property type="component" value="Unassembled WGS sequence"/>
</dbReference>
<proteinExistence type="predicted"/>
<evidence type="ECO:0000313" key="3">
    <source>
        <dbReference type="Proteomes" id="UP001190700"/>
    </source>
</evidence>
<reference evidence="2 3" key="1">
    <citation type="journal article" date="2015" name="Genome Biol. Evol.">
        <title>Comparative Genomics of a Bacterivorous Green Alga Reveals Evolutionary Causalities and Consequences of Phago-Mixotrophic Mode of Nutrition.</title>
        <authorList>
            <person name="Burns J.A."/>
            <person name="Paasch A."/>
            <person name="Narechania A."/>
            <person name="Kim E."/>
        </authorList>
    </citation>
    <scope>NUCLEOTIDE SEQUENCE [LARGE SCALE GENOMIC DNA]</scope>
    <source>
        <strain evidence="2 3">PLY_AMNH</strain>
    </source>
</reference>
<keyword evidence="3" id="KW-1185">Reference proteome</keyword>
<dbReference type="EMBL" id="LGRX02025733">
    <property type="protein sequence ID" value="KAK3251933.1"/>
    <property type="molecule type" value="Genomic_DNA"/>
</dbReference>
<protein>
    <submittedName>
        <fullName evidence="2">Uncharacterized protein</fullName>
    </submittedName>
</protein>
<evidence type="ECO:0000256" key="1">
    <source>
        <dbReference type="SAM" id="MobiDB-lite"/>
    </source>
</evidence>
<evidence type="ECO:0000313" key="2">
    <source>
        <dbReference type="EMBL" id="KAK3251933.1"/>
    </source>
</evidence>
<feature type="region of interest" description="Disordered" evidence="1">
    <location>
        <begin position="187"/>
        <end position="212"/>
    </location>
</feature>
<accession>A0AAE0F4Y5</accession>
<name>A0AAE0F4Y5_9CHLO</name>
<dbReference type="AlphaFoldDB" id="A0AAE0F4Y5"/>
<comment type="caution">
    <text evidence="2">The sequence shown here is derived from an EMBL/GenBank/DDBJ whole genome shotgun (WGS) entry which is preliminary data.</text>
</comment>
<feature type="compositionally biased region" description="Acidic residues" evidence="1">
    <location>
        <begin position="167"/>
        <end position="176"/>
    </location>
</feature>